<dbReference type="PANTHER" id="PTHR43377">
    <property type="entry name" value="BILIVERDIN REDUCTASE A"/>
    <property type="match status" value="1"/>
</dbReference>
<dbReference type="Proteomes" id="UP000623967">
    <property type="component" value="Unassembled WGS sequence"/>
</dbReference>
<name>A0ABS1TV39_9BACI</name>
<dbReference type="Pfam" id="PF01408">
    <property type="entry name" value="GFO_IDH_MocA"/>
    <property type="match status" value="1"/>
</dbReference>
<feature type="domain" description="Gfo/Idh/MocA-like oxidoreductase N-terminal" evidence="1">
    <location>
        <begin position="4"/>
        <end position="121"/>
    </location>
</feature>
<comment type="caution">
    <text evidence="3">The sequence shown here is derived from an EMBL/GenBank/DDBJ whole genome shotgun (WGS) entry which is preliminary data.</text>
</comment>
<evidence type="ECO:0000313" key="3">
    <source>
        <dbReference type="EMBL" id="MBL4954919.1"/>
    </source>
</evidence>
<dbReference type="Gene3D" id="3.30.360.10">
    <property type="entry name" value="Dihydrodipicolinate Reductase, domain 2"/>
    <property type="match status" value="1"/>
</dbReference>
<feature type="domain" description="GFO/IDH/MocA-like oxidoreductase" evidence="2">
    <location>
        <begin position="131"/>
        <end position="265"/>
    </location>
</feature>
<dbReference type="Pfam" id="PF22725">
    <property type="entry name" value="GFO_IDH_MocA_C3"/>
    <property type="match status" value="1"/>
</dbReference>
<evidence type="ECO:0000259" key="2">
    <source>
        <dbReference type="Pfam" id="PF22725"/>
    </source>
</evidence>
<organism evidence="3 4">
    <name type="scientific">Neobacillus paridis</name>
    <dbReference type="NCBI Taxonomy" id="2803862"/>
    <lineage>
        <taxon>Bacteria</taxon>
        <taxon>Bacillati</taxon>
        <taxon>Bacillota</taxon>
        <taxon>Bacilli</taxon>
        <taxon>Bacillales</taxon>
        <taxon>Bacillaceae</taxon>
        <taxon>Neobacillus</taxon>
    </lineage>
</organism>
<keyword evidence="4" id="KW-1185">Reference proteome</keyword>
<dbReference type="RefSeq" id="WP_202656151.1">
    <property type="nucleotide sequence ID" value="NZ_JAESWB010000371.1"/>
</dbReference>
<evidence type="ECO:0000313" key="4">
    <source>
        <dbReference type="Proteomes" id="UP000623967"/>
    </source>
</evidence>
<accession>A0ABS1TV39</accession>
<sequence length="356" mass="40043">MKNIRIAVLGMNQGYKFAKDALTIPGVELVAVAGNNEQAERRAQELEVPLYKNYQELIEECQDLDGIIITLPNGLHREVVELCAEKGIHVLVEKPIAATVEDAEAMVNAARKNQIKLLVGHHRRFSNKLIKLREIISSGALGELTGVNMLYMLAKDHSYFSEKWRLTQGGGPMLINGIHDIDTLLFVTGLTIKSAYTVMQNKIRNNPVEDTAAIILETVEGPIINYFLSDGTPSPWSYDSTAKENPKFAQYEENCYKIFGTKASIAFPSFEIYTYDENHFGWEHKLQKSKVEVVDNDPMMAELLHFINILNGKAEPFVTGEDGLETLKVITAIKSSAERKQKVEINLYQQKKKITQ</sequence>
<evidence type="ECO:0000259" key="1">
    <source>
        <dbReference type="Pfam" id="PF01408"/>
    </source>
</evidence>
<dbReference type="InterPro" id="IPR000683">
    <property type="entry name" value="Gfo/Idh/MocA-like_OxRdtase_N"/>
</dbReference>
<protein>
    <submittedName>
        <fullName evidence="3">Gfo/Idh/MocA family oxidoreductase</fullName>
    </submittedName>
</protein>
<dbReference type="SUPFAM" id="SSF51735">
    <property type="entry name" value="NAD(P)-binding Rossmann-fold domains"/>
    <property type="match status" value="1"/>
</dbReference>
<gene>
    <name evidence="3" type="ORF">JK635_22430</name>
</gene>
<dbReference type="PANTHER" id="PTHR43377:SF8">
    <property type="entry name" value="BLR3664 PROTEIN"/>
    <property type="match status" value="1"/>
</dbReference>
<dbReference type="InterPro" id="IPR051450">
    <property type="entry name" value="Gfo/Idh/MocA_Oxidoreductases"/>
</dbReference>
<dbReference type="SUPFAM" id="SSF55347">
    <property type="entry name" value="Glyceraldehyde-3-phosphate dehydrogenase-like, C-terminal domain"/>
    <property type="match status" value="1"/>
</dbReference>
<reference evidence="3 4" key="1">
    <citation type="submission" date="2021-01" db="EMBL/GenBank/DDBJ databases">
        <title>Genome public.</title>
        <authorList>
            <person name="Liu C."/>
            <person name="Sun Q."/>
        </authorList>
    </citation>
    <scope>NUCLEOTIDE SEQUENCE [LARGE SCALE GENOMIC DNA]</scope>
    <source>
        <strain evidence="3 4">YIM B02564</strain>
    </source>
</reference>
<dbReference type="InterPro" id="IPR055170">
    <property type="entry name" value="GFO_IDH_MocA-like_dom"/>
</dbReference>
<dbReference type="EMBL" id="JAESWB010000371">
    <property type="protein sequence ID" value="MBL4954919.1"/>
    <property type="molecule type" value="Genomic_DNA"/>
</dbReference>
<dbReference type="InterPro" id="IPR036291">
    <property type="entry name" value="NAD(P)-bd_dom_sf"/>
</dbReference>
<proteinExistence type="predicted"/>
<dbReference type="Gene3D" id="3.40.50.720">
    <property type="entry name" value="NAD(P)-binding Rossmann-like Domain"/>
    <property type="match status" value="1"/>
</dbReference>